<feature type="transmembrane region" description="Helical" evidence="1">
    <location>
        <begin position="83"/>
        <end position="102"/>
    </location>
</feature>
<proteinExistence type="predicted"/>
<feature type="transmembrane region" description="Helical" evidence="1">
    <location>
        <begin position="12"/>
        <end position="34"/>
    </location>
</feature>
<evidence type="ECO:0000256" key="1">
    <source>
        <dbReference type="SAM" id="Phobius"/>
    </source>
</evidence>
<accession>A0A2H3J5W1</accession>
<dbReference type="PANTHER" id="PTHR40465:SF1">
    <property type="entry name" value="DUF6534 DOMAIN-CONTAINING PROTEIN"/>
    <property type="match status" value="1"/>
</dbReference>
<protein>
    <submittedName>
        <fullName evidence="2">Uncharacterized protein</fullName>
    </submittedName>
</protein>
<dbReference type="OMA" id="DVEDWIP"/>
<keyword evidence="3" id="KW-1185">Reference proteome</keyword>
<keyword evidence="1" id="KW-0812">Transmembrane</keyword>
<evidence type="ECO:0000313" key="3">
    <source>
        <dbReference type="Proteomes" id="UP000218811"/>
    </source>
</evidence>
<dbReference type="PANTHER" id="PTHR40465">
    <property type="entry name" value="CHROMOSOME 1, WHOLE GENOME SHOTGUN SEQUENCE"/>
    <property type="match status" value="1"/>
</dbReference>
<dbReference type="EMBL" id="KB467831">
    <property type="protein sequence ID" value="PCH33028.1"/>
    <property type="molecule type" value="Genomic_DNA"/>
</dbReference>
<name>A0A2H3J5W1_WOLCO</name>
<keyword evidence="1" id="KW-0472">Membrane</keyword>
<gene>
    <name evidence="2" type="ORF">WOLCODRAFT_14473</name>
</gene>
<sequence>MLTRLQSTLGALLVGSLLSTFLSGTVSMQVAFYNTVYQKDTLKVKLTVSVIWLLDFLHTVFICVSDWKYLIANWTSGSDVEDWIPWSIAASVALTALMTFVVQW</sequence>
<dbReference type="STRING" id="742152.A0A2H3J5W1"/>
<dbReference type="Proteomes" id="UP000218811">
    <property type="component" value="Unassembled WGS sequence"/>
</dbReference>
<organism evidence="2 3">
    <name type="scientific">Wolfiporia cocos (strain MD-104)</name>
    <name type="common">Brown rot fungus</name>
    <dbReference type="NCBI Taxonomy" id="742152"/>
    <lineage>
        <taxon>Eukaryota</taxon>
        <taxon>Fungi</taxon>
        <taxon>Dikarya</taxon>
        <taxon>Basidiomycota</taxon>
        <taxon>Agaricomycotina</taxon>
        <taxon>Agaricomycetes</taxon>
        <taxon>Polyporales</taxon>
        <taxon>Phaeolaceae</taxon>
        <taxon>Wolfiporia</taxon>
    </lineage>
</organism>
<evidence type="ECO:0000313" key="2">
    <source>
        <dbReference type="EMBL" id="PCH33028.1"/>
    </source>
</evidence>
<keyword evidence="1" id="KW-1133">Transmembrane helix</keyword>
<feature type="transmembrane region" description="Helical" evidence="1">
    <location>
        <begin position="46"/>
        <end position="71"/>
    </location>
</feature>
<dbReference type="AlphaFoldDB" id="A0A2H3J5W1"/>
<dbReference type="OrthoDB" id="2795487at2759"/>
<reference evidence="2 3" key="1">
    <citation type="journal article" date="2012" name="Science">
        <title>The Paleozoic origin of enzymatic lignin decomposition reconstructed from 31 fungal genomes.</title>
        <authorList>
            <person name="Floudas D."/>
            <person name="Binder M."/>
            <person name="Riley R."/>
            <person name="Barry K."/>
            <person name="Blanchette R.A."/>
            <person name="Henrissat B."/>
            <person name="Martinez A.T."/>
            <person name="Otillar R."/>
            <person name="Spatafora J.W."/>
            <person name="Yadav J.S."/>
            <person name="Aerts A."/>
            <person name="Benoit I."/>
            <person name="Boyd A."/>
            <person name="Carlson A."/>
            <person name="Copeland A."/>
            <person name="Coutinho P.M."/>
            <person name="de Vries R.P."/>
            <person name="Ferreira P."/>
            <person name="Findley K."/>
            <person name="Foster B."/>
            <person name="Gaskell J."/>
            <person name="Glotzer D."/>
            <person name="Gorecki P."/>
            <person name="Heitman J."/>
            <person name="Hesse C."/>
            <person name="Hori C."/>
            <person name="Igarashi K."/>
            <person name="Jurgens J.A."/>
            <person name="Kallen N."/>
            <person name="Kersten P."/>
            <person name="Kohler A."/>
            <person name="Kuees U."/>
            <person name="Kumar T.K.A."/>
            <person name="Kuo A."/>
            <person name="LaButti K."/>
            <person name="Larrondo L.F."/>
            <person name="Lindquist E."/>
            <person name="Ling A."/>
            <person name="Lombard V."/>
            <person name="Lucas S."/>
            <person name="Lundell T."/>
            <person name="Martin R."/>
            <person name="McLaughlin D.J."/>
            <person name="Morgenstern I."/>
            <person name="Morin E."/>
            <person name="Murat C."/>
            <person name="Nagy L.G."/>
            <person name="Nolan M."/>
            <person name="Ohm R.A."/>
            <person name="Patyshakuliyeva A."/>
            <person name="Rokas A."/>
            <person name="Ruiz-Duenas F.J."/>
            <person name="Sabat G."/>
            <person name="Salamov A."/>
            <person name="Samejima M."/>
            <person name="Schmutz J."/>
            <person name="Slot J.C."/>
            <person name="St John F."/>
            <person name="Stenlid J."/>
            <person name="Sun H."/>
            <person name="Sun S."/>
            <person name="Syed K."/>
            <person name="Tsang A."/>
            <person name="Wiebenga A."/>
            <person name="Young D."/>
            <person name="Pisabarro A."/>
            <person name="Eastwood D.C."/>
            <person name="Martin F."/>
            <person name="Cullen D."/>
            <person name="Grigoriev I.V."/>
            <person name="Hibbett D.S."/>
        </authorList>
    </citation>
    <scope>NUCLEOTIDE SEQUENCE [LARGE SCALE GENOMIC DNA]</scope>
    <source>
        <strain evidence="2 3">MD-104</strain>
    </source>
</reference>